<dbReference type="CDD" id="cd08235">
    <property type="entry name" value="iditol_2_DH_like"/>
    <property type="match status" value="1"/>
</dbReference>
<name>A0ABU3F5Y9_9ENTE</name>
<keyword evidence="2 4" id="KW-0862">Zinc</keyword>
<evidence type="ECO:0000256" key="1">
    <source>
        <dbReference type="ARBA" id="ARBA00022723"/>
    </source>
</evidence>
<evidence type="ECO:0000313" key="6">
    <source>
        <dbReference type="EMBL" id="MDT2602327.1"/>
    </source>
</evidence>
<gene>
    <name evidence="6" type="ORF">P7D85_21415</name>
</gene>
<dbReference type="InterPro" id="IPR050129">
    <property type="entry name" value="Zn_alcohol_dh"/>
</dbReference>
<protein>
    <submittedName>
        <fullName evidence="6">Zinc-dependent dehydrogenase</fullName>
    </submittedName>
</protein>
<dbReference type="InterPro" id="IPR020843">
    <property type="entry name" value="ER"/>
</dbReference>
<dbReference type="Gene3D" id="3.40.50.720">
    <property type="entry name" value="NAD(P)-binding Rossmann-like Domain"/>
    <property type="match status" value="1"/>
</dbReference>
<evidence type="ECO:0000313" key="7">
    <source>
        <dbReference type="Proteomes" id="UP001252875"/>
    </source>
</evidence>
<comment type="cofactor">
    <cofactor evidence="4">
        <name>Zn(2+)</name>
        <dbReference type="ChEBI" id="CHEBI:29105"/>
    </cofactor>
</comment>
<sequence length="348" mass="37664">MKASFFYGPQDIQVEEVDKPVINENELLIKVHIGSICGTDLRIFKFGHFKIDQKRVLGHELAGEVVEVGENINGFSLGDRISVAPNVGCGHCRMCQKGYNQLCSEYEAFGISYDGGFQEYMRIPQTAIERGNVFKVPANLSYVEAALVEPFSCTYNSYKALNTKPGDTVVIIGAGPIGACHVLINKLAGATKIIVADVAASRLTEMKKIGADVTVLSSEEDLNTRVLEETDGAGADVVITACSVPAVQQQALEIAAVHGRVNFFGGMPKGKEFVTLNTNLLHYKELIVLGTTGSSIENYRESLDIVASKKVDLLQLATHSFSLEQINDAFAFAQSGEGMKTYLNIAGE</sequence>
<dbReference type="Pfam" id="PF00107">
    <property type="entry name" value="ADH_zinc_N"/>
    <property type="match status" value="1"/>
</dbReference>
<keyword evidence="7" id="KW-1185">Reference proteome</keyword>
<comment type="similarity">
    <text evidence="4">Belongs to the zinc-containing alcohol dehydrogenase family.</text>
</comment>
<dbReference type="PANTHER" id="PTHR43401">
    <property type="entry name" value="L-THREONINE 3-DEHYDROGENASE"/>
    <property type="match status" value="1"/>
</dbReference>
<dbReference type="SUPFAM" id="SSF51735">
    <property type="entry name" value="NAD(P)-binding Rossmann-fold domains"/>
    <property type="match status" value="1"/>
</dbReference>
<dbReference type="Gene3D" id="3.90.180.10">
    <property type="entry name" value="Medium-chain alcohol dehydrogenases, catalytic domain"/>
    <property type="match status" value="1"/>
</dbReference>
<evidence type="ECO:0000256" key="4">
    <source>
        <dbReference type="RuleBase" id="RU361277"/>
    </source>
</evidence>
<dbReference type="SMART" id="SM00829">
    <property type="entry name" value="PKS_ER"/>
    <property type="match status" value="1"/>
</dbReference>
<dbReference type="InterPro" id="IPR011032">
    <property type="entry name" value="GroES-like_sf"/>
</dbReference>
<dbReference type="PANTHER" id="PTHR43401:SF2">
    <property type="entry name" value="L-THREONINE 3-DEHYDROGENASE"/>
    <property type="match status" value="1"/>
</dbReference>
<organism evidence="6 7">
    <name type="scientific">Enterococcus hulanensis</name>
    <dbReference type="NCBI Taxonomy" id="2559929"/>
    <lineage>
        <taxon>Bacteria</taxon>
        <taxon>Bacillati</taxon>
        <taxon>Bacillota</taxon>
        <taxon>Bacilli</taxon>
        <taxon>Lactobacillales</taxon>
        <taxon>Enterococcaceae</taxon>
        <taxon>Enterococcus</taxon>
    </lineage>
</organism>
<dbReference type="PROSITE" id="PS00059">
    <property type="entry name" value="ADH_ZINC"/>
    <property type="match status" value="1"/>
</dbReference>
<dbReference type="SUPFAM" id="SSF50129">
    <property type="entry name" value="GroES-like"/>
    <property type="match status" value="1"/>
</dbReference>
<dbReference type="InterPro" id="IPR013154">
    <property type="entry name" value="ADH-like_N"/>
</dbReference>
<dbReference type="Pfam" id="PF08240">
    <property type="entry name" value="ADH_N"/>
    <property type="match status" value="1"/>
</dbReference>
<comment type="caution">
    <text evidence="6">The sequence shown here is derived from an EMBL/GenBank/DDBJ whole genome shotgun (WGS) entry which is preliminary data.</text>
</comment>
<keyword evidence="3" id="KW-0560">Oxidoreductase</keyword>
<proteinExistence type="inferred from homology"/>
<evidence type="ECO:0000256" key="2">
    <source>
        <dbReference type="ARBA" id="ARBA00022833"/>
    </source>
</evidence>
<reference evidence="6 7" key="1">
    <citation type="submission" date="2023-03" db="EMBL/GenBank/DDBJ databases">
        <authorList>
            <person name="Shen W."/>
            <person name="Cai J."/>
        </authorList>
    </citation>
    <scope>NUCLEOTIDE SEQUENCE [LARGE SCALE GENOMIC DNA]</scope>
    <source>
        <strain evidence="6 7">D6-4</strain>
    </source>
</reference>
<keyword evidence="1 4" id="KW-0479">Metal-binding</keyword>
<evidence type="ECO:0000259" key="5">
    <source>
        <dbReference type="SMART" id="SM00829"/>
    </source>
</evidence>
<accession>A0ABU3F5Y9</accession>
<dbReference type="RefSeq" id="WP_311823558.1">
    <property type="nucleotide sequence ID" value="NZ_JARPYF010000017.1"/>
</dbReference>
<dbReference type="Proteomes" id="UP001252875">
    <property type="component" value="Unassembled WGS sequence"/>
</dbReference>
<dbReference type="InterPro" id="IPR002328">
    <property type="entry name" value="ADH_Zn_CS"/>
</dbReference>
<dbReference type="EMBL" id="JARPYI010000018">
    <property type="protein sequence ID" value="MDT2602327.1"/>
    <property type="molecule type" value="Genomic_DNA"/>
</dbReference>
<dbReference type="InterPro" id="IPR036291">
    <property type="entry name" value="NAD(P)-bd_dom_sf"/>
</dbReference>
<evidence type="ECO:0000256" key="3">
    <source>
        <dbReference type="ARBA" id="ARBA00023002"/>
    </source>
</evidence>
<dbReference type="InterPro" id="IPR013149">
    <property type="entry name" value="ADH-like_C"/>
</dbReference>
<feature type="domain" description="Enoyl reductase (ER)" evidence="5">
    <location>
        <begin position="8"/>
        <end position="343"/>
    </location>
</feature>